<dbReference type="GO" id="GO:0016787">
    <property type="term" value="F:hydrolase activity"/>
    <property type="evidence" value="ECO:0007669"/>
    <property type="project" value="UniProtKB-KW"/>
</dbReference>
<evidence type="ECO:0000313" key="10">
    <source>
        <dbReference type="Proteomes" id="UP000244093"/>
    </source>
</evidence>
<proteinExistence type="inferred from homology"/>
<dbReference type="SUPFAM" id="SSF143430">
    <property type="entry name" value="TTP0101/SSO1404-like"/>
    <property type="match status" value="1"/>
</dbReference>
<dbReference type="EC" id="3.1.-.-" evidence="8"/>
<dbReference type="InterPro" id="IPR021127">
    <property type="entry name" value="CRISPR_associated_Cas2"/>
</dbReference>
<sequence>MEAVILVVYDIRDDKLRLVVSKFLKRLGFTRIQKSVFVREYDKGLFSSVEGGLRRIVKGWVNFDIQVFVISRSSFNERVVISEGYRLSEFDDEEFLI</sequence>
<dbReference type="GO" id="GO:0004521">
    <property type="term" value="F:RNA endonuclease activity"/>
    <property type="evidence" value="ECO:0007669"/>
    <property type="project" value="InterPro"/>
</dbReference>
<keyword evidence="4 8" id="KW-0255">Endonuclease</keyword>
<dbReference type="EMBL" id="NBVN01000019">
    <property type="protein sequence ID" value="PUA31174.1"/>
    <property type="molecule type" value="Genomic_DNA"/>
</dbReference>
<evidence type="ECO:0000256" key="6">
    <source>
        <dbReference type="ARBA" id="ARBA00022842"/>
    </source>
</evidence>
<dbReference type="Pfam" id="PF09827">
    <property type="entry name" value="CRISPR_Cas2"/>
    <property type="match status" value="1"/>
</dbReference>
<comment type="subunit">
    <text evidence="8">Homodimer, forms a heterotetramer with a Cas1 homodimer.</text>
</comment>
<evidence type="ECO:0000256" key="3">
    <source>
        <dbReference type="ARBA" id="ARBA00022723"/>
    </source>
</evidence>
<evidence type="ECO:0000256" key="4">
    <source>
        <dbReference type="ARBA" id="ARBA00022759"/>
    </source>
</evidence>
<evidence type="ECO:0000313" key="9">
    <source>
        <dbReference type="EMBL" id="PUA31174.1"/>
    </source>
</evidence>
<evidence type="ECO:0000256" key="1">
    <source>
        <dbReference type="ARBA" id="ARBA00001946"/>
    </source>
</evidence>
<comment type="similarity">
    <text evidence="8">Belongs to the CRISPR-associated endoribonuclease Cas2 protein family.</text>
</comment>
<gene>
    <name evidence="8" type="primary">cas2</name>
    <name evidence="9" type="ORF">B7O98_09645</name>
</gene>
<organism evidence="9 10">
    <name type="scientific">Zestosphaera tikiterensis</name>
    <dbReference type="NCBI Taxonomy" id="1973259"/>
    <lineage>
        <taxon>Archaea</taxon>
        <taxon>Thermoproteota</taxon>
        <taxon>Thermoprotei</taxon>
        <taxon>Desulfurococcales</taxon>
        <taxon>Desulfurococcaceae</taxon>
        <taxon>Zestosphaera</taxon>
    </lineage>
</organism>
<reference evidence="9 10" key="1">
    <citation type="journal article" date="2018" name="Syst. Appl. Microbiol.">
        <title>A new symbiotic nanoarchaeote (Candidatus Nanoclepta minutus) and its host (Zestosphaera tikiterensis gen. nov., sp. nov.) from a New Zealand hot spring.</title>
        <authorList>
            <person name="St John E."/>
            <person name="Liu Y."/>
            <person name="Podar M."/>
            <person name="Stott M.B."/>
            <person name="Meneghin J."/>
            <person name="Chen Z."/>
            <person name="Lagutin K."/>
            <person name="Mitchell K."/>
            <person name="Reysenbach A.L."/>
        </authorList>
    </citation>
    <scope>NUCLEOTIDE SEQUENCE [LARGE SCALE GENOMIC DNA]</scope>
    <source>
        <strain evidence="9">NZ3</strain>
    </source>
</reference>
<dbReference type="CDD" id="cd09725">
    <property type="entry name" value="Cas2_I_II_III"/>
    <property type="match status" value="1"/>
</dbReference>
<accession>A0A2R7Y0X8</accession>
<keyword evidence="7 8" id="KW-0051">Antiviral defense</keyword>
<dbReference type="GO" id="GO:0043571">
    <property type="term" value="P:maintenance of CRISPR repeat elements"/>
    <property type="evidence" value="ECO:0007669"/>
    <property type="project" value="UniProtKB-UniRule"/>
</dbReference>
<dbReference type="InterPro" id="IPR019199">
    <property type="entry name" value="Virulence_VapD/CRISPR_Cas2"/>
</dbReference>
<dbReference type="HAMAP" id="MF_01471">
    <property type="entry name" value="Cas2"/>
    <property type="match status" value="1"/>
</dbReference>
<comment type="function">
    <text evidence="8">CRISPR (clustered regularly interspaced short palindromic repeat), is an adaptive immune system that provides protection against mobile genetic elements (viruses, transposable elements and conjugative plasmids). CRISPR clusters contain sequences complementary to antecedent mobile elements and target invading nucleic acids. CRISPR clusters are transcribed and processed into CRISPR RNA (crRNA). Functions as a ssRNA-specific endoribonuclease. Involved in the integration of spacer DNA into the CRISPR cassette.</text>
</comment>
<name>A0A2R7Y0X8_9CREN</name>
<keyword evidence="5 8" id="KW-0378">Hydrolase</keyword>
<protein>
    <recommendedName>
        <fullName evidence="8">CRISPR-associated endoribonuclease Cas2</fullName>
        <ecNumber evidence="8">3.1.-.-</ecNumber>
    </recommendedName>
</protein>
<feature type="binding site" evidence="8">
    <location>
        <position position="10"/>
    </location>
    <ligand>
        <name>Mg(2+)</name>
        <dbReference type="ChEBI" id="CHEBI:18420"/>
        <note>catalytic</note>
    </ligand>
</feature>
<dbReference type="Proteomes" id="UP000244093">
    <property type="component" value="Unassembled WGS sequence"/>
</dbReference>
<comment type="caution">
    <text evidence="9">The sequence shown here is derived from an EMBL/GenBank/DDBJ whole genome shotgun (WGS) entry which is preliminary data.</text>
</comment>
<dbReference type="PANTHER" id="PTHR34405">
    <property type="entry name" value="CRISPR-ASSOCIATED ENDORIBONUCLEASE CAS2"/>
    <property type="match status" value="1"/>
</dbReference>
<comment type="cofactor">
    <cofactor evidence="1 8">
        <name>Mg(2+)</name>
        <dbReference type="ChEBI" id="CHEBI:18420"/>
    </cofactor>
</comment>
<dbReference type="GO" id="GO:0051607">
    <property type="term" value="P:defense response to virus"/>
    <property type="evidence" value="ECO:0007669"/>
    <property type="project" value="UniProtKB-UniRule"/>
</dbReference>
<evidence type="ECO:0000256" key="5">
    <source>
        <dbReference type="ARBA" id="ARBA00022801"/>
    </source>
</evidence>
<evidence type="ECO:0000256" key="8">
    <source>
        <dbReference type="HAMAP-Rule" id="MF_01471"/>
    </source>
</evidence>
<keyword evidence="2 8" id="KW-0540">Nuclease</keyword>
<keyword evidence="6 8" id="KW-0460">Magnesium</keyword>
<dbReference type="NCBIfam" id="TIGR01573">
    <property type="entry name" value="cas2"/>
    <property type="match status" value="1"/>
</dbReference>
<dbReference type="GO" id="GO:0046872">
    <property type="term" value="F:metal ion binding"/>
    <property type="evidence" value="ECO:0007669"/>
    <property type="project" value="UniProtKB-UniRule"/>
</dbReference>
<keyword evidence="3 8" id="KW-0479">Metal-binding</keyword>
<evidence type="ECO:0000256" key="2">
    <source>
        <dbReference type="ARBA" id="ARBA00022722"/>
    </source>
</evidence>
<evidence type="ECO:0000256" key="7">
    <source>
        <dbReference type="ARBA" id="ARBA00023118"/>
    </source>
</evidence>
<dbReference type="Gene3D" id="3.30.70.240">
    <property type="match status" value="1"/>
</dbReference>
<dbReference type="AlphaFoldDB" id="A0A2R7Y0X8"/>
<dbReference type="PANTHER" id="PTHR34405:SF3">
    <property type="entry name" value="CRISPR-ASSOCIATED ENDORIBONUCLEASE CAS2 3"/>
    <property type="match status" value="1"/>
</dbReference>